<evidence type="ECO:0000256" key="4">
    <source>
        <dbReference type="PROSITE-ProRule" id="PRU00473"/>
    </source>
</evidence>
<dbReference type="InterPro" id="IPR006690">
    <property type="entry name" value="OMPA-like_CS"/>
</dbReference>
<comment type="subcellular location">
    <subcellularLocation>
        <location evidence="1">Cell outer membrane</location>
    </subcellularLocation>
</comment>
<evidence type="ECO:0000313" key="8">
    <source>
        <dbReference type="Proteomes" id="UP000187495"/>
    </source>
</evidence>
<dbReference type="PANTHER" id="PTHR30329:SF21">
    <property type="entry name" value="LIPOPROTEIN YIAD-RELATED"/>
    <property type="match status" value="1"/>
</dbReference>
<proteinExistence type="predicted"/>
<evidence type="ECO:0000256" key="3">
    <source>
        <dbReference type="ARBA" id="ARBA00023237"/>
    </source>
</evidence>
<evidence type="ECO:0000256" key="5">
    <source>
        <dbReference type="SAM" id="SignalP"/>
    </source>
</evidence>
<protein>
    <submittedName>
        <fullName evidence="7">Outer membrane protein OmpA</fullName>
    </submittedName>
</protein>
<dbReference type="PANTHER" id="PTHR30329">
    <property type="entry name" value="STATOR ELEMENT OF FLAGELLAR MOTOR COMPLEX"/>
    <property type="match status" value="1"/>
</dbReference>
<dbReference type="PROSITE" id="PS51123">
    <property type="entry name" value="OMPA_2"/>
    <property type="match status" value="1"/>
</dbReference>
<reference evidence="8" key="1">
    <citation type="submission" date="2017-01" db="EMBL/GenBank/DDBJ databases">
        <authorList>
            <person name="Varghese N."/>
            <person name="Submissions S."/>
        </authorList>
    </citation>
    <scope>NUCLEOTIDE SEQUENCE [LARGE SCALE GENOMIC DNA]</scope>
    <source>
        <strain evidence="8">DSM 21768</strain>
    </source>
</reference>
<dbReference type="GO" id="GO:0009279">
    <property type="term" value="C:cell outer membrane"/>
    <property type="evidence" value="ECO:0007669"/>
    <property type="project" value="UniProtKB-SubCell"/>
</dbReference>
<feature type="signal peptide" evidence="5">
    <location>
        <begin position="1"/>
        <end position="24"/>
    </location>
</feature>
<dbReference type="CDD" id="cd07185">
    <property type="entry name" value="OmpA_C-like"/>
    <property type="match status" value="1"/>
</dbReference>
<dbReference type="RefSeq" id="WP_076555830.1">
    <property type="nucleotide sequence ID" value="NZ_FTNU01000015.1"/>
</dbReference>
<sequence>MLTIKHLSLATAIAAASFAVSASANTVVVPGSSHVKWTKSASGDLNNLQLSDRTAGVVFIRPSANNQVAPESSTNIGLDGRFLTSLQDGHYSAGVVCAGNVKLSAIPTAAKVNDLAIGAATINLKAGETQYFLVGTEQNYVPVLQQISAEQARQVLSADKTYKQNHQISRVNPENCPAPAPVPAPVVPAPAPVPAPTEYYVETRPNVRLNILFDFDKSNIKSQYQGEVAKAAAFLSQYPDAKAIIEGHTDSVGSDAYNQRLSERRANAVREALIKNHGIAANRLTAQGFGESRPVATNSTDAGRQENRRVMVVIPSE</sequence>
<dbReference type="InterPro" id="IPR006664">
    <property type="entry name" value="OMP_bac"/>
</dbReference>
<dbReference type="PROSITE" id="PS01068">
    <property type="entry name" value="OMPA_1"/>
    <property type="match status" value="1"/>
</dbReference>
<dbReference type="SUPFAM" id="SSF103088">
    <property type="entry name" value="OmpA-like"/>
    <property type="match status" value="1"/>
</dbReference>
<dbReference type="PRINTS" id="PR01021">
    <property type="entry name" value="OMPADOMAIN"/>
</dbReference>
<gene>
    <name evidence="7" type="ORF">SAMN02745664_11553</name>
</gene>
<keyword evidence="3" id="KW-0998">Cell outer membrane</keyword>
<evidence type="ECO:0000259" key="6">
    <source>
        <dbReference type="PROSITE" id="PS51123"/>
    </source>
</evidence>
<accession>A0A1N7FPX3</accession>
<evidence type="ECO:0000256" key="2">
    <source>
        <dbReference type="ARBA" id="ARBA00023136"/>
    </source>
</evidence>
<dbReference type="InterPro" id="IPR050330">
    <property type="entry name" value="Bact_OuterMem_StrucFunc"/>
</dbReference>
<dbReference type="InterPro" id="IPR006665">
    <property type="entry name" value="OmpA-like"/>
</dbReference>
<keyword evidence="2 4" id="KW-0472">Membrane</keyword>
<dbReference type="AlphaFoldDB" id="A0A1N7FPX3"/>
<keyword evidence="8" id="KW-1185">Reference proteome</keyword>
<name>A0A1N7FPX3_9GAMM</name>
<dbReference type="InterPro" id="IPR036737">
    <property type="entry name" value="OmpA-like_sf"/>
</dbReference>
<feature type="chain" id="PRO_5012071507" evidence="5">
    <location>
        <begin position="25"/>
        <end position="317"/>
    </location>
</feature>
<dbReference type="Proteomes" id="UP000187495">
    <property type="component" value="Unassembled WGS sequence"/>
</dbReference>
<keyword evidence="5" id="KW-0732">Signal</keyword>
<evidence type="ECO:0000313" key="7">
    <source>
        <dbReference type="EMBL" id="SIS02347.1"/>
    </source>
</evidence>
<evidence type="ECO:0000256" key="1">
    <source>
        <dbReference type="ARBA" id="ARBA00004442"/>
    </source>
</evidence>
<dbReference type="Pfam" id="PF00691">
    <property type="entry name" value="OmpA"/>
    <property type="match status" value="1"/>
</dbReference>
<dbReference type="EMBL" id="FTNU01000015">
    <property type="protein sequence ID" value="SIS02347.1"/>
    <property type="molecule type" value="Genomic_DNA"/>
</dbReference>
<organism evidence="7 8">
    <name type="scientific">Moraxella cuniculi DSM 21768</name>
    <dbReference type="NCBI Taxonomy" id="1122245"/>
    <lineage>
        <taxon>Bacteria</taxon>
        <taxon>Pseudomonadati</taxon>
        <taxon>Pseudomonadota</taxon>
        <taxon>Gammaproteobacteria</taxon>
        <taxon>Moraxellales</taxon>
        <taxon>Moraxellaceae</taxon>
        <taxon>Moraxella</taxon>
    </lineage>
</organism>
<feature type="domain" description="OmpA-like" evidence="6">
    <location>
        <begin position="200"/>
        <end position="317"/>
    </location>
</feature>
<dbReference type="Gene3D" id="3.30.1330.60">
    <property type="entry name" value="OmpA-like domain"/>
    <property type="match status" value="1"/>
</dbReference>
<dbReference type="STRING" id="34061.B0189_02080"/>